<dbReference type="RefSeq" id="WP_145171470.1">
    <property type="nucleotide sequence ID" value="NZ_CP036525.1"/>
</dbReference>
<dbReference type="Pfam" id="PF06439">
    <property type="entry name" value="3keto-disac_hyd"/>
    <property type="match status" value="1"/>
</dbReference>
<dbReference type="Proteomes" id="UP000318538">
    <property type="component" value="Chromosome"/>
</dbReference>
<gene>
    <name evidence="3" type="ORF">K227x_37780</name>
</gene>
<protein>
    <recommendedName>
        <fullName evidence="2">3-keto-alpha-glucoside-1,2-lyase/3-keto-2-hydroxy-glucal hydratase domain-containing protein</fullName>
    </recommendedName>
</protein>
<evidence type="ECO:0000313" key="3">
    <source>
        <dbReference type="EMBL" id="QDT05378.1"/>
    </source>
</evidence>
<proteinExistence type="predicted"/>
<dbReference type="EMBL" id="CP036525">
    <property type="protein sequence ID" value="QDT05378.1"/>
    <property type="molecule type" value="Genomic_DNA"/>
</dbReference>
<accession>A0A517NE84</accession>
<dbReference type="SUPFAM" id="SSF49899">
    <property type="entry name" value="Concanavalin A-like lectins/glucanases"/>
    <property type="match status" value="1"/>
</dbReference>
<dbReference type="AlphaFoldDB" id="A0A517NE84"/>
<dbReference type="GO" id="GO:0016787">
    <property type="term" value="F:hydrolase activity"/>
    <property type="evidence" value="ECO:0007669"/>
    <property type="project" value="InterPro"/>
</dbReference>
<evidence type="ECO:0000313" key="4">
    <source>
        <dbReference type="Proteomes" id="UP000318538"/>
    </source>
</evidence>
<dbReference type="InterPro" id="IPR010496">
    <property type="entry name" value="AL/BT2_dom"/>
</dbReference>
<dbReference type="KEGG" id="rlc:K227x_37780"/>
<name>A0A517NE84_9BACT</name>
<dbReference type="OrthoDB" id="257006at2"/>
<feature type="signal peptide" evidence="1">
    <location>
        <begin position="1"/>
        <end position="21"/>
    </location>
</feature>
<dbReference type="InterPro" id="IPR013320">
    <property type="entry name" value="ConA-like_dom_sf"/>
</dbReference>
<feature type="domain" description="3-keto-alpha-glucoside-1,2-lyase/3-keto-2-hydroxy-glucal hydratase" evidence="2">
    <location>
        <begin position="35"/>
        <end position="227"/>
    </location>
</feature>
<feature type="chain" id="PRO_5021800009" description="3-keto-alpha-glucoside-1,2-lyase/3-keto-2-hydroxy-glucal hydratase domain-containing protein" evidence="1">
    <location>
        <begin position="22"/>
        <end position="238"/>
    </location>
</feature>
<evidence type="ECO:0000259" key="2">
    <source>
        <dbReference type="Pfam" id="PF06439"/>
    </source>
</evidence>
<evidence type="ECO:0000256" key="1">
    <source>
        <dbReference type="SAM" id="SignalP"/>
    </source>
</evidence>
<keyword evidence="4" id="KW-1185">Reference proteome</keyword>
<sequence precursor="true">MKTIFSVLSLMAILCTAAVSADEPSNRTVVLQDNFDGRTSVGDAYSTARGMEDAWSVVDGVLIGKQTNDDHGAVIRTELAFDDIEIEFDFRFSGGSRFNFVIDDKNERSVHSGHICRVSISPKQLNVSDDKVGSMNLEVRKIRQNPAATDADKQTLQQVLAKTQSAVKVDLKRGQWHHLRVRIQGDQMQAFLDGKLATSLKSPGFAHATKSKFGFTVNGSTIDFDNLMAYRIDPSTTR</sequence>
<organism evidence="3 4">
    <name type="scientific">Rubripirellula lacrimiformis</name>
    <dbReference type="NCBI Taxonomy" id="1930273"/>
    <lineage>
        <taxon>Bacteria</taxon>
        <taxon>Pseudomonadati</taxon>
        <taxon>Planctomycetota</taxon>
        <taxon>Planctomycetia</taxon>
        <taxon>Pirellulales</taxon>
        <taxon>Pirellulaceae</taxon>
        <taxon>Rubripirellula</taxon>
    </lineage>
</organism>
<keyword evidence="1" id="KW-0732">Signal</keyword>
<reference evidence="3 4" key="1">
    <citation type="submission" date="2019-02" db="EMBL/GenBank/DDBJ databases">
        <title>Deep-cultivation of Planctomycetes and their phenomic and genomic characterization uncovers novel biology.</title>
        <authorList>
            <person name="Wiegand S."/>
            <person name="Jogler M."/>
            <person name="Boedeker C."/>
            <person name="Pinto D."/>
            <person name="Vollmers J."/>
            <person name="Rivas-Marin E."/>
            <person name="Kohn T."/>
            <person name="Peeters S.H."/>
            <person name="Heuer A."/>
            <person name="Rast P."/>
            <person name="Oberbeckmann S."/>
            <person name="Bunk B."/>
            <person name="Jeske O."/>
            <person name="Meyerdierks A."/>
            <person name="Storesund J.E."/>
            <person name="Kallscheuer N."/>
            <person name="Luecker S."/>
            <person name="Lage O.M."/>
            <person name="Pohl T."/>
            <person name="Merkel B.J."/>
            <person name="Hornburger P."/>
            <person name="Mueller R.-W."/>
            <person name="Bruemmer F."/>
            <person name="Labrenz M."/>
            <person name="Spormann A.M."/>
            <person name="Op den Camp H."/>
            <person name="Overmann J."/>
            <person name="Amann R."/>
            <person name="Jetten M.S.M."/>
            <person name="Mascher T."/>
            <person name="Medema M.H."/>
            <person name="Devos D.P."/>
            <person name="Kaster A.-K."/>
            <person name="Ovreas L."/>
            <person name="Rohde M."/>
            <person name="Galperin M.Y."/>
            <person name="Jogler C."/>
        </authorList>
    </citation>
    <scope>NUCLEOTIDE SEQUENCE [LARGE SCALE GENOMIC DNA]</scope>
    <source>
        <strain evidence="3 4">K22_7</strain>
    </source>
</reference>
<dbReference type="Gene3D" id="2.60.120.560">
    <property type="entry name" value="Exo-inulinase, domain 1"/>
    <property type="match status" value="1"/>
</dbReference>